<dbReference type="GO" id="GO:0005886">
    <property type="term" value="C:plasma membrane"/>
    <property type="evidence" value="ECO:0007669"/>
    <property type="project" value="TreeGrafter"/>
</dbReference>
<keyword evidence="1" id="KW-0732">Signal</keyword>
<dbReference type="EMBL" id="CAJOBE010014173">
    <property type="protein sequence ID" value="CAF4174920.1"/>
    <property type="molecule type" value="Genomic_DNA"/>
</dbReference>
<protein>
    <recommendedName>
        <fullName evidence="4">VCBS repeat-containing protein</fullName>
    </recommendedName>
</protein>
<name>A0A819ZU30_9BILA</name>
<dbReference type="AlphaFoldDB" id="A0A819ZU30"/>
<proteinExistence type="predicted"/>
<gene>
    <name evidence="2" type="ORF">FNK824_LOCUS34892</name>
</gene>
<evidence type="ECO:0000313" key="2">
    <source>
        <dbReference type="EMBL" id="CAF4174920.1"/>
    </source>
</evidence>
<evidence type="ECO:0000313" key="3">
    <source>
        <dbReference type="Proteomes" id="UP000663874"/>
    </source>
</evidence>
<evidence type="ECO:0000256" key="1">
    <source>
        <dbReference type="ARBA" id="ARBA00022729"/>
    </source>
</evidence>
<dbReference type="PANTHER" id="PTHR13412">
    <property type="entry name" value="T-CELL IMMUNOMODULATORY PROTEIN HOMOLOG"/>
    <property type="match status" value="1"/>
</dbReference>
<dbReference type="InterPro" id="IPR024881">
    <property type="entry name" value="Tip"/>
</dbReference>
<dbReference type="SUPFAM" id="SSF69318">
    <property type="entry name" value="Integrin alpha N-terminal domain"/>
    <property type="match status" value="1"/>
</dbReference>
<organism evidence="2 3">
    <name type="scientific">Rotaria sordida</name>
    <dbReference type="NCBI Taxonomy" id="392033"/>
    <lineage>
        <taxon>Eukaryota</taxon>
        <taxon>Metazoa</taxon>
        <taxon>Spiralia</taxon>
        <taxon>Gnathifera</taxon>
        <taxon>Rotifera</taxon>
        <taxon>Eurotatoria</taxon>
        <taxon>Bdelloidea</taxon>
        <taxon>Philodinida</taxon>
        <taxon>Philodinidae</taxon>
        <taxon>Rotaria</taxon>
    </lineage>
</organism>
<dbReference type="PANTHER" id="PTHR13412:SF0">
    <property type="entry name" value="T-CELL IMMUNOMODULATORY PROTEIN"/>
    <property type="match status" value="1"/>
</dbReference>
<comment type="caution">
    <text evidence="2">The sequence shown here is derived from an EMBL/GenBank/DDBJ whole genome shotgun (WGS) entry which is preliminary data.</text>
</comment>
<sequence>MDHDNKFRFLQWSTIFRYLLIINFIINDINAHTKKSLNDIDNEKYVFDGHFSNNKKFAIDDCIPLAFGDFNADKIVDIFCRNTKGNSIRVMLNDDRSPTSKVQYIVNITGIIYDALAADYDGDSKLDLFILYKTTSDQTVYNGGFLWGDRIKLSDLQPIDYLFQTIPTTLDANGDSYVELLGMISNDKINYKPACLTFKNRTVNNFEILINVDNLYPNSTQATVDLNNDLVADLFLTINHKNKPKFRVYELPITQMTLITEYDPPSNIAIYHLSTFADIDADGELEHILPVCMNFDCSDSRIYVRDNNEWYQLPIQFGNDLRFPSKNEFPSPFDYIPISIKIADYNLDGYPDMVAVMKAR</sequence>
<dbReference type="InterPro" id="IPR013517">
    <property type="entry name" value="FG-GAP"/>
</dbReference>
<accession>A0A819ZU30</accession>
<dbReference type="Proteomes" id="UP000663874">
    <property type="component" value="Unassembled WGS sequence"/>
</dbReference>
<dbReference type="InterPro" id="IPR028994">
    <property type="entry name" value="Integrin_alpha_N"/>
</dbReference>
<evidence type="ECO:0008006" key="4">
    <source>
        <dbReference type="Google" id="ProtNLM"/>
    </source>
</evidence>
<reference evidence="2" key="1">
    <citation type="submission" date="2021-02" db="EMBL/GenBank/DDBJ databases">
        <authorList>
            <person name="Nowell W R."/>
        </authorList>
    </citation>
    <scope>NUCLEOTIDE SEQUENCE</scope>
</reference>
<dbReference type="Pfam" id="PF13517">
    <property type="entry name" value="FG-GAP_3"/>
    <property type="match status" value="1"/>
</dbReference>